<dbReference type="PANTHER" id="PTHR13504:SF38">
    <property type="entry name" value="FIDO DOMAIN-CONTAINING PROTEIN"/>
    <property type="match status" value="1"/>
</dbReference>
<dbReference type="GO" id="GO:0005524">
    <property type="term" value="F:ATP binding"/>
    <property type="evidence" value="ECO:0007669"/>
    <property type="project" value="UniProtKB-KW"/>
</dbReference>
<evidence type="ECO:0000313" key="5">
    <source>
        <dbReference type="Proteomes" id="UP000826793"/>
    </source>
</evidence>
<dbReference type="Proteomes" id="UP000826793">
    <property type="component" value="Unassembled WGS sequence"/>
</dbReference>
<dbReference type="PROSITE" id="PS51459">
    <property type="entry name" value="FIDO"/>
    <property type="match status" value="1"/>
</dbReference>
<keyword evidence="2" id="KW-0067">ATP-binding</keyword>
<evidence type="ECO:0000256" key="1">
    <source>
        <dbReference type="PIRSR" id="PIRSR640198-1"/>
    </source>
</evidence>
<evidence type="ECO:0000313" key="4">
    <source>
        <dbReference type="EMBL" id="HJB98676.1"/>
    </source>
</evidence>
<feature type="domain" description="Fido" evidence="3">
    <location>
        <begin position="92"/>
        <end position="235"/>
    </location>
</feature>
<evidence type="ECO:0000259" key="3">
    <source>
        <dbReference type="PROSITE" id="PS51459"/>
    </source>
</evidence>
<feature type="active site" evidence="1">
    <location>
        <position position="177"/>
    </location>
</feature>
<reference evidence="4" key="1">
    <citation type="journal article" date="2021" name="PeerJ">
        <title>Extensive microbial diversity within the chicken gut microbiome revealed by metagenomics and culture.</title>
        <authorList>
            <person name="Gilroy R."/>
            <person name="Ravi A."/>
            <person name="Getino M."/>
            <person name="Pursley I."/>
            <person name="Horton D.L."/>
            <person name="Alikhan N.F."/>
            <person name="Baker D."/>
            <person name="Gharbi K."/>
            <person name="Hall N."/>
            <person name="Watson M."/>
            <person name="Adriaenssens E.M."/>
            <person name="Foster-Nyarko E."/>
            <person name="Jarju S."/>
            <person name="Secka A."/>
            <person name="Antonio M."/>
            <person name="Oren A."/>
            <person name="Chaudhuri R.R."/>
            <person name="La Ragione R."/>
            <person name="Hildebrand F."/>
            <person name="Pallen M.J."/>
        </authorList>
    </citation>
    <scope>NUCLEOTIDE SEQUENCE</scope>
    <source>
        <strain evidence="4">CHK185-1770</strain>
    </source>
</reference>
<accession>A0A9D2MX44</accession>
<comment type="caution">
    <text evidence="4">The sequence shown here is derived from an EMBL/GenBank/DDBJ whole genome shotgun (WGS) entry which is preliminary data.</text>
</comment>
<dbReference type="InterPro" id="IPR036597">
    <property type="entry name" value="Fido-like_dom_sf"/>
</dbReference>
<feature type="binding site" evidence="2">
    <location>
        <begin position="213"/>
        <end position="214"/>
    </location>
    <ligand>
        <name>ATP</name>
        <dbReference type="ChEBI" id="CHEBI:30616"/>
    </ligand>
</feature>
<name>A0A9D2MX44_9FIRM</name>
<dbReference type="InterPro" id="IPR003812">
    <property type="entry name" value="Fido"/>
</dbReference>
<dbReference type="AlphaFoldDB" id="A0A9D2MX44"/>
<proteinExistence type="predicted"/>
<protein>
    <submittedName>
        <fullName evidence="4">Fic family protein</fullName>
    </submittedName>
</protein>
<dbReference type="EMBL" id="DWXG01000074">
    <property type="protein sequence ID" value="HJB98676.1"/>
    <property type="molecule type" value="Genomic_DNA"/>
</dbReference>
<evidence type="ECO:0000256" key="2">
    <source>
        <dbReference type="PIRSR" id="PIRSR640198-2"/>
    </source>
</evidence>
<dbReference type="PANTHER" id="PTHR13504">
    <property type="entry name" value="FIDO DOMAIN-CONTAINING PROTEIN DDB_G0283145"/>
    <property type="match status" value="1"/>
</dbReference>
<reference evidence="4" key="2">
    <citation type="submission" date="2021-04" db="EMBL/GenBank/DDBJ databases">
        <authorList>
            <person name="Gilroy R."/>
        </authorList>
    </citation>
    <scope>NUCLEOTIDE SEQUENCE</scope>
    <source>
        <strain evidence="4">CHK185-1770</strain>
    </source>
</reference>
<sequence>MSTYTSILNWWQSHQLRCPCDLDRLLQRFNPRFVRESCLLEGWDIPLDTAEEVFRSGTVSQFSGDPKALLQLYTQKQCYEYLREKIMARDDMDTFLVLEIHRILTSGTYAEPYYLASGERAGEFKKQDYVTAVNAVGVPARDVGKELDQLMEEVSGYCGSDLLRAAAYLHARFENIHPFAAGNGAAGRVLVNFFLLTRDHPPLLVFSQDQDRYYACLTTFDQQKDARPLADFFQEQLEKFWKQ</sequence>
<organism evidence="4 5">
    <name type="scientific">Candidatus Acutalibacter pullicola</name>
    <dbReference type="NCBI Taxonomy" id="2838417"/>
    <lineage>
        <taxon>Bacteria</taxon>
        <taxon>Bacillati</taxon>
        <taxon>Bacillota</taxon>
        <taxon>Clostridia</taxon>
        <taxon>Eubacteriales</taxon>
        <taxon>Acutalibacteraceae</taxon>
        <taxon>Acutalibacter</taxon>
    </lineage>
</organism>
<keyword evidence="2" id="KW-0547">Nucleotide-binding</keyword>
<dbReference type="InterPro" id="IPR040198">
    <property type="entry name" value="Fido_containing"/>
</dbReference>
<dbReference type="Pfam" id="PF02661">
    <property type="entry name" value="Fic"/>
    <property type="match status" value="1"/>
</dbReference>
<dbReference type="SUPFAM" id="SSF140931">
    <property type="entry name" value="Fic-like"/>
    <property type="match status" value="1"/>
</dbReference>
<gene>
    <name evidence="4" type="ORF">H9710_08870</name>
</gene>
<dbReference type="Gene3D" id="1.10.3290.10">
    <property type="entry name" value="Fido-like domain"/>
    <property type="match status" value="1"/>
</dbReference>